<name>A0A9P3LLV9_9APHY</name>
<organism evidence="2 3">
    <name type="scientific">Phanerochaete sordida</name>
    <dbReference type="NCBI Taxonomy" id="48140"/>
    <lineage>
        <taxon>Eukaryota</taxon>
        <taxon>Fungi</taxon>
        <taxon>Dikarya</taxon>
        <taxon>Basidiomycota</taxon>
        <taxon>Agaricomycotina</taxon>
        <taxon>Agaricomycetes</taxon>
        <taxon>Polyporales</taxon>
        <taxon>Phanerochaetaceae</taxon>
        <taxon>Phanerochaete</taxon>
    </lineage>
</organism>
<comment type="caution">
    <text evidence="2">The sequence shown here is derived from an EMBL/GenBank/DDBJ whole genome shotgun (WGS) entry which is preliminary data.</text>
</comment>
<dbReference type="EMBL" id="BPQB01000093">
    <property type="protein sequence ID" value="GJE98712.1"/>
    <property type="molecule type" value="Genomic_DNA"/>
</dbReference>
<dbReference type="AlphaFoldDB" id="A0A9P3LLV9"/>
<dbReference type="Proteomes" id="UP000703269">
    <property type="component" value="Unassembled WGS sequence"/>
</dbReference>
<evidence type="ECO:0000313" key="3">
    <source>
        <dbReference type="Proteomes" id="UP000703269"/>
    </source>
</evidence>
<evidence type="ECO:0000313" key="2">
    <source>
        <dbReference type="EMBL" id="GJE98712.1"/>
    </source>
</evidence>
<keyword evidence="3" id="KW-1185">Reference proteome</keyword>
<proteinExistence type="predicted"/>
<accession>A0A9P3LLV9</accession>
<reference evidence="2 3" key="1">
    <citation type="submission" date="2021-08" db="EMBL/GenBank/DDBJ databases">
        <title>Draft Genome Sequence of Phanerochaete sordida strain YK-624.</title>
        <authorList>
            <person name="Mori T."/>
            <person name="Dohra H."/>
            <person name="Suzuki T."/>
            <person name="Kawagishi H."/>
            <person name="Hirai H."/>
        </authorList>
    </citation>
    <scope>NUCLEOTIDE SEQUENCE [LARGE SCALE GENOMIC DNA]</scope>
    <source>
        <strain evidence="2 3">YK-624</strain>
    </source>
</reference>
<protein>
    <submittedName>
        <fullName evidence="2">Uncharacterized protein</fullName>
    </submittedName>
</protein>
<feature type="region of interest" description="Disordered" evidence="1">
    <location>
        <begin position="1"/>
        <end position="20"/>
    </location>
</feature>
<sequence length="65" mass="7192">MNITRKNQVPHHIDRADVPSYPRPAAACDSCIATARSRMLQPRRFAAFGEERRSGTVQSSLLPGV</sequence>
<gene>
    <name evidence="2" type="ORF">PsYK624_149470</name>
</gene>
<evidence type="ECO:0000256" key="1">
    <source>
        <dbReference type="SAM" id="MobiDB-lite"/>
    </source>
</evidence>